<dbReference type="Gene3D" id="3.40.50.150">
    <property type="entry name" value="Vaccinia Virus protein VP39"/>
    <property type="match status" value="1"/>
</dbReference>
<dbReference type="Proteomes" id="UP001632038">
    <property type="component" value="Unassembled WGS sequence"/>
</dbReference>
<dbReference type="PROSITE" id="PS51680">
    <property type="entry name" value="SAM_MT_DRM"/>
    <property type="match status" value="1"/>
</dbReference>
<evidence type="ECO:0000256" key="7">
    <source>
        <dbReference type="ARBA" id="ARBA00023242"/>
    </source>
</evidence>
<evidence type="ECO:0000313" key="11">
    <source>
        <dbReference type="Proteomes" id="UP001632038"/>
    </source>
</evidence>
<keyword evidence="6" id="KW-0238">DNA-binding</keyword>
<evidence type="ECO:0000259" key="9">
    <source>
        <dbReference type="PROSITE" id="PS51680"/>
    </source>
</evidence>
<evidence type="ECO:0000256" key="2">
    <source>
        <dbReference type="ARBA" id="ARBA00022603"/>
    </source>
</evidence>
<dbReference type="GO" id="GO:0005634">
    <property type="term" value="C:nucleus"/>
    <property type="evidence" value="ECO:0007669"/>
    <property type="project" value="UniProtKB-SubCell"/>
</dbReference>
<dbReference type="InterPro" id="IPR029063">
    <property type="entry name" value="SAM-dependent_MTases_sf"/>
</dbReference>
<evidence type="ECO:0000256" key="8">
    <source>
        <dbReference type="SAM" id="MobiDB-lite"/>
    </source>
</evidence>
<dbReference type="GO" id="GO:0003677">
    <property type="term" value="F:DNA binding"/>
    <property type="evidence" value="ECO:0007669"/>
    <property type="project" value="UniProtKB-KW"/>
</dbReference>
<evidence type="ECO:0000256" key="3">
    <source>
        <dbReference type="ARBA" id="ARBA00022679"/>
    </source>
</evidence>
<name>A0ABD3BIP4_9LAMI</name>
<dbReference type="PANTHER" id="PTHR23068">
    <property type="entry name" value="DNA CYTOSINE-5- -METHYLTRANSFERASE 3-RELATED"/>
    <property type="match status" value="1"/>
</dbReference>
<dbReference type="PANTHER" id="PTHR23068:SF11">
    <property type="entry name" value="INACTIVE DNA (CYTOSINE-5)-METHYLTRANSFERASE DRM3-RELATED"/>
    <property type="match status" value="1"/>
</dbReference>
<dbReference type="EMBL" id="JAVIJP010000086">
    <property type="protein sequence ID" value="KAL3617157.1"/>
    <property type="molecule type" value="Genomic_DNA"/>
</dbReference>
<evidence type="ECO:0000313" key="10">
    <source>
        <dbReference type="EMBL" id="KAL3617157.1"/>
    </source>
</evidence>
<keyword evidence="11" id="KW-1185">Reference proteome</keyword>
<comment type="caution">
    <text evidence="10">The sequence shown here is derived from an EMBL/GenBank/DDBJ whole genome shotgun (WGS) entry which is preliminary data.</text>
</comment>
<evidence type="ECO:0000256" key="5">
    <source>
        <dbReference type="ARBA" id="ARBA00022737"/>
    </source>
</evidence>
<sequence>MGDVVEISDDEDYSVPSDDSPITQKDDGLNYDFPPQITCSRPAVDVASSSGSKLRSSFIGMGFAPSIVDKAIEENGEENAELLLEALFVHSGHQRLKTEESFDDGLSGKSSNDLTANHNVKEEPDAGSSVNDEKKASLLKMNFSLDEVDFAMDRLGKDAPVGQLMDFVFAARMAKKYENDGSNIFPGDEDCSDDAIFGVMQKTLQLFEMGFTENEISAAFEICGSEASPQELADSIFNPDAYKNRPPKRKLQPFDSLYIKTEEYIDLPSQVGPSDPLERSRGKMPKAQPTDDPSILRKPKAEFTEDTSSPIGRTRHETRKGNSSLTGGRITAWQKMVDELGSLEYDRKPAMMSTPNNPTRTLTASMAKPPYFLYGNATSLSHDSWVSITQFLYSVHPEFVNTEMYSALSRNEGYVHNLPTEDRFHISPKSPLTIEEAIPHTKKWWPAWDNRKKLICINCETSGISQIGKMSTPPPEQQRKLIQQLQAKNLVWVGHNKLGPLEPEQIEVIMGYPLHHTRVAGVGVPERLKSLKLALQTDTLGYHLSVLKKLYPEGLTVISCFDGIGGAEVALHRLGILLKGLVTVEANEIKRKIVKKWWESSGQRGELVQIESIHKLSSSKLEELISRFRGFDLVVCQNPYCSEDTGKMSGLDFSMFVEFVRIVQRVRSTR</sequence>
<feature type="region of interest" description="Disordered" evidence="8">
    <location>
        <begin position="268"/>
        <end position="326"/>
    </location>
</feature>
<feature type="compositionally biased region" description="Acidic residues" evidence="8">
    <location>
        <begin position="1"/>
        <end position="13"/>
    </location>
</feature>
<evidence type="ECO:0000256" key="4">
    <source>
        <dbReference type="ARBA" id="ARBA00022691"/>
    </source>
</evidence>
<dbReference type="GO" id="GO:0008168">
    <property type="term" value="F:methyltransferase activity"/>
    <property type="evidence" value="ECO:0007669"/>
    <property type="project" value="UniProtKB-KW"/>
</dbReference>
<comment type="subcellular location">
    <subcellularLocation>
        <location evidence="1">Nucleus</location>
    </subcellularLocation>
</comment>
<feature type="domain" description="SAM-dependent MTase DRM-type" evidence="9">
    <location>
        <begin position="358"/>
        <end position="670"/>
    </location>
</feature>
<accession>A0ABD3BIP4</accession>
<keyword evidence="2" id="KW-0489">Methyltransferase</keyword>
<dbReference type="SUPFAM" id="SSF53335">
    <property type="entry name" value="S-adenosyl-L-methionine-dependent methyltransferases"/>
    <property type="match status" value="1"/>
</dbReference>
<dbReference type="InterPro" id="IPR050390">
    <property type="entry name" value="C5-Methyltransferase"/>
</dbReference>
<feature type="region of interest" description="Disordered" evidence="8">
    <location>
        <begin position="99"/>
        <end position="132"/>
    </location>
</feature>
<keyword evidence="3" id="KW-0808">Transferase</keyword>
<feature type="region of interest" description="Disordered" evidence="8">
    <location>
        <begin position="1"/>
        <end position="32"/>
    </location>
</feature>
<protein>
    <submittedName>
        <fullName evidence="10">DNA (Cytosine-5-)-methyltransferase</fullName>
    </submittedName>
</protein>
<evidence type="ECO:0000256" key="6">
    <source>
        <dbReference type="ARBA" id="ARBA00023125"/>
    </source>
</evidence>
<keyword evidence="4" id="KW-0949">S-adenosyl-L-methionine</keyword>
<dbReference type="GO" id="GO:0032259">
    <property type="term" value="P:methylation"/>
    <property type="evidence" value="ECO:0007669"/>
    <property type="project" value="UniProtKB-KW"/>
</dbReference>
<evidence type="ECO:0000256" key="1">
    <source>
        <dbReference type="ARBA" id="ARBA00004123"/>
    </source>
</evidence>
<proteinExistence type="predicted"/>
<feature type="compositionally biased region" description="Polar residues" evidence="8">
    <location>
        <begin position="108"/>
        <end position="118"/>
    </location>
</feature>
<dbReference type="AlphaFoldDB" id="A0ABD3BIP4"/>
<reference evidence="11" key="1">
    <citation type="journal article" date="2024" name="IScience">
        <title>Strigolactones Initiate the Formation of Haustorium-like Structures in Castilleja.</title>
        <authorList>
            <person name="Buerger M."/>
            <person name="Peterson D."/>
            <person name="Chory J."/>
        </authorList>
    </citation>
    <scope>NUCLEOTIDE SEQUENCE [LARGE SCALE GENOMIC DNA]</scope>
</reference>
<gene>
    <name evidence="10" type="primary">DRM3_3</name>
    <name evidence="10" type="ORF">CASFOL_038904</name>
</gene>
<dbReference type="InterPro" id="IPR030380">
    <property type="entry name" value="SAM_MeTfrase_DRM"/>
</dbReference>
<organism evidence="10 11">
    <name type="scientific">Castilleja foliolosa</name>
    <dbReference type="NCBI Taxonomy" id="1961234"/>
    <lineage>
        <taxon>Eukaryota</taxon>
        <taxon>Viridiplantae</taxon>
        <taxon>Streptophyta</taxon>
        <taxon>Embryophyta</taxon>
        <taxon>Tracheophyta</taxon>
        <taxon>Spermatophyta</taxon>
        <taxon>Magnoliopsida</taxon>
        <taxon>eudicotyledons</taxon>
        <taxon>Gunneridae</taxon>
        <taxon>Pentapetalae</taxon>
        <taxon>asterids</taxon>
        <taxon>lamiids</taxon>
        <taxon>Lamiales</taxon>
        <taxon>Orobanchaceae</taxon>
        <taxon>Pedicularideae</taxon>
        <taxon>Castillejinae</taxon>
        <taxon>Castilleja</taxon>
    </lineage>
</organism>
<keyword evidence="5" id="KW-0677">Repeat</keyword>
<keyword evidence="7" id="KW-0539">Nucleus</keyword>